<accession>A0A317VLT1</accession>
<comment type="caution">
    <text evidence="2">The sequence shown here is derived from an EMBL/GenBank/DDBJ whole genome shotgun (WGS) entry which is preliminary data.</text>
</comment>
<reference evidence="2" key="1">
    <citation type="submission" date="2016-12" db="EMBL/GenBank/DDBJ databases">
        <title>The genomes of Aspergillus section Nigri reveals drivers in fungal speciation.</title>
        <authorList>
            <consortium name="DOE Joint Genome Institute"/>
            <person name="Vesth T.C."/>
            <person name="Nybo J."/>
            <person name="Theobald S."/>
            <person name="Brandl J."/>
            <person name="Frisvad J.C."/>
            <person name="Nielsen K.F."/>
            <person name="Lyhne E.K."/>
            <person name="Kogle M.E."/>
            <person name="Kuo A."/>
            <person name="Riley R."/>
            <person name="Clum A."/>
            <person name="Nolan M."/>
            <person name="Lipzen A."/>
            <person name="Salamov A."/>
            <person name="Henrissat B."/>
            <person name="Wiebenga A."/>
            <person name="De vries R.P."/>
            <person name="Grigoriev I.V."/>
            <person name="Mortensen U.H."/>
            <person name="Andersen M.R."/>
            <person name="Baker S.E."/>
        </authorList>
    </citation>
    <scope>NUCLEOTIDE SEQUENCE</scope>
    <source>
        <strain evidence="2">CBS 122712</strain>
    </source>
</reference>
<dbReference type="EMBL" id="MSFU01000013">
    <property type="protein sequence ID" value="PWY72860.1"/>
    <property type="molecule type" value="Genomic_DNA"/>
</dbReference>
<dbReference type="RefSeq" id="XP_025388013.1">
    <property type="nucleotide sequence ID" value="XM_025534573.1"/>
</dbReference>
<organism evidence="2 3">
    <name type="scientific">Aspergillus eucalypticola (strain CBS 122712 / IBT 29274)</name>
    <dbReference type="NCBI Taxonomy" id="1448314"/>
    <lineage>
        <taxon>Eukaryota</taxon>
        <taxon>Fungi</taxon>
        <taxon>Dikarya</taxon>
        <taxon>Ascomycota</taxon>
        <taxon>Pezizomycotina</taxon>
        <taxon>Eurotiomycetes</taxon>
        <taxon>Eurotiomycetidae</taxon>
        <taxon>Eurotiales</taxon>
        <taxon>Aspergillaceae</taxon>
        <taxon>Aspergillus</taxon>
        <taxon>Aspergillus subgen. Circumdati</taxon>
    </lineage>
</organism>
<dbReference type="AlphaFoldDB" id="A0A317VLT1"/>
<keyword evidence="1" id="KW-0812">Transmembrane</keyword>
<dbReference type="GeneID" id="37056535"/>
<feature type="transmembrane region" description="Helical" evidence="1">
    <location>
        <begin position="12"/>
        <end position="36"/>
    </location>
</feature>
<gene>
    <name evidence="2" type="ORF">BO83DRAFT_41451</name>
</gene>
<keyword evidence="1" id="KW-0472">Membrane</keyword>
<evidence type="ECO:0000256" key="1">
    <source>
        <dbReference type="SAM" id="Phobius"/>
    </source>
</evidence>
<evidence type="ECO:0000313" key="3">
    <source>
        <dbReference type="Proteomes" id="UP000246171"/>
    </source>
</evidence>
<keyword evidence="3" id="KW-1185">Reference proteome</keyword>
<dbReference type="VEuPathDB" id="FungiDB:BO83DRAFT_41451"/>
<proteinExistence type="predicted"/>
<keyword evidence="1" id="KW-1133">Transmembrane helix</keyword>
<dbReference type="Proteomes" id="UP000246171">
    <property type="component" value="Unassembled WGS sequence"/>
</dbReference>
<name>A0A317VLT1_ASPEC</name>
<protein>
    <submittedName>
        <fullName evidence="2">Uncharacterized protein</fullName>
    </submittedName>
</protein>
<sequence length="58" mass="6514">MTSLGGWGSGFGLLLLLSGGAVGSFFVLFCFFVLLINYKVFLLVRSDDWVLYFIVEVW</sequence>
<evidence type="ECO:0000313" key="2">
    <source>
        <dbReference type="EMBL" id="PWY72860.1"/>
    </source>
</evidence>